<evidence type="ECO:0000259" key="1">
    <source>
        <dbReference type="Pfam" id="PF00501"/>
    </source>
</evidence>
<dbReference type="eggNOG" id="KOG1256">
    <property type="taxonomic scope" value="Eukaryota"/>
</dbReference>
<dbReference type="InParanoid" id="A2DQF3"/>
<dbReference type="STRING" id="5722.A2DQF3"/>
<name>A2DQF3_TRIV3</name>
<evidence type="ECO:0000313" key="3">
    <source>
        <dbReference type="Proteomes" id="UP000001542"/>
    </source>
</evidence>
<reference evidence="2" key="1">
    <citation type="submission" date="2006-10" db="EMBL/GenBank/DDBJ databases">
        <authorList>
            <person name="Amadeo P."/>
            <person name="Zhao Q."/>
            <person name="Wortman J."/>
            <person name="Fraser-Liggett C."/>
            <person name="Carlton J."/>
        </authorList>
    </citation>
    <scope>NUCLEOTIDE SEQUENCE</scope>
    <source>
        <strain evidence="2">G3</strain>
    </source>
</reference>
<keyword evidence="3" id="KW-1185">Reference proteome</keyword>
<dbReference type="Gene3D" id="3.40.50.12780">
    <property type="entry name" value="N-terminal domain of ligase-like"/>
    <property type="match status" value="1"/>
</dbReference>
<sequence length="653" mass="74265">MGSGISATTVSVLAEGEPDSPFSIRRCPGYAKGIYKNPPEFQTMQDLELHSFKNYPDSPSLGYRKKVDGKFEREFVFKTFKECEEIARAIGSAFYHIGLKDKEFFGVYSENRMEWGHCIDVSALFGFCLVSLYDSFGLENLSFIIGHSKVQTLIVSEVCASKLCQILSKDKHELKRVIVITEDNENKVLDDIRQYQLEVYTWNQLLEIGRQHPVASLPKVDKEDPHYICYSSGTTGTPKGVIISHRSQTSNTLNCWKELDFRRDERHLSYLPLPHVFERIGYSVTHFVGGRIGFYSGNIRLLTEDMQIFKPTHLNAVPRVISRINDVVMKKLANSSSITRGFFWASWYWKRFWVTHGYETPLSDRLVFNNIKNNTGGAIRSFIIGGAALDPSVHEFMQVALDTPMRVGYGLSEIGAGNICNPLSVIHSRPGTVGGPLCNCEVRLEPLEDYDDPLAGEIIMGGECLCSGYLYDQEATDKLFCNAEHTWLHTGDIGKWDQYGYLMVVDRMRSIFKLSQGEYVAADLITEIYQSLHIIDQIFVYGDSTRSFLVGVVVPNKEETAIFFGKDKITDEEFIKLCEENNKQLRAKILKDLDDIANEKKLTGFQKIKAICLEHDPWTVTNDLMTPTFKLKRKKLTAKYLNQIDKLYAETVI</sequence>
<dbReference type="Proteomes" id="UP000001542">
    <property type="component" value="Unassembled WGS sequence"/>
</dbReference>
<reference evidence="2" key="2">
    <citation type="journal article" date="2007" name="Science">
        <title>Draft genome sequence of the sexually transmitted pathogen Trichomonas vaginalis.</title>
        <authorList>
            <person name="Carlton J.M."/>
            <person name="Hirt R.P."/>
            <person name="Silva J.C."/>
            <person name="Delcher A.L."/>
            <person name="Schatz M."/>
            <person name="Zhao Q."/>
            <person name="Wortman J.R."/>
            <person name="Bidwell S.L."/>
            <person name="Alsmark U.C.M."/>
            <person name="Besteiro S."/>
            <person name="Sicheritz-Ponten T."/>
            <person name="Noel C.J."/>
            <person name="Dacks J.B."/>
            <person name="Foster P.G."/>
            <person name="Simillion C."/>
            <person name="Van de Peer Y."/>
            <person name="Miranda-Saavedra D."/>
            <person name="Barton G.J."/>
            <person name="Westrop G.D."/>
            <person name="Mueller S."/>
            <person name="Dessi D."/>
            <person name="Fiori P.L."/>
            <person name="Ren Q."/>
            <person name="Paulsen I."/>
            <person name="Zhang H."/>
            <person name="Bastida-Corcuera F.D."/>
            <person name="Simoes-Barbosa A."/>
            <person name="Brown M.T."/>
            <person name="Hayes R.D."/>
            <person name="Mukherjee M."/>
            <person name="Okumura C.Y."/>
            <person name="Schneider R."/>
            <person name="Smith A.J."/>
            <person name="Vanacova S."/>
            <person name="Villalvazo M."/>
            <person name="Haas B.J."/>
            <person name="Pertea M."/>
            <person name="Feldblyum T.V."/>
            <person name="Utterback T.R."/>
            <person name="Shu C.L."/>
            <person name="Osoegawa K."/>
            <person name="de Jong P.J."/>
            <person name="Hrdy I."/>
            <person name="Horvathova L."/>
            <person name="Zubacova Z."/>
            <person name="Dolezal P."/>
            <person name="Malik S.B."/>
            <person name="Logsdon J.M. Jr."/>
            <person name="Henze K."/>
            <person name="Gupta A."/>
            <person name="Wang C.C."/>
            <person name="Dunne R.L."/>
            <person name="Upcroft J.A."/>
            <person name="Upcroft P."/>
            <person name="White O."/>
            <person name="Salzberg S.L."/>
            <person name="Tang P."/>
            <person name="Chiu C.-H."/>
            <person name="Lee Y.-S."/>
            <person name="Embley T.M."/>
            <person name="Coombs G.H."/>
            <person name="Mottram J.C."/>
            <person name="Tachezy J."/>
            <person name="Fraser-Liggett C.M."/>
            <person name="Johnson P.J."/>
        </authorList>
    </citation>
    <scope>NUCLEOTIDE SEQUENCE [LARGE SCALE GENOMIC DNA]</scope>
    <source>
        <strain evidence="2">G3</strain>
    </source>
</reference>
<organism evidence="2 3">
    <name type="scientific">Trichomonas vaginalis (strain ATCC PRA-98 / G3)</name>
    <dbReference type="NCBI Taxonomy" id="412133"/>
    <lineage>
        <taxon>Eukaryota</taxon>
        <taxon>Metamonada</taxon>
        <taxon>Parabasalia</taxon>
        <taxon>Trichomonadida</taxon>
        <taxon>Trichomonadidae</taxon>
        <taxon>Trichomonas</taxon>
    </lineage>
</organism>
<dbReference type="PANTHER" id="PTHR43272:SF3">
    <property type="entry name" value="LONG CHAIN ACYL-COA SYNTHETASE 4"/>
    <property type="match status" value="1"/>
</dbReference>
<dbReference type="RefSeq" id="XP_001330779.1">
    <property type="nucleotide sequence ID" value="XM_001330743.1"/>
</dbReference>
<protein>
    <submittedName>
        <fullName evidence="2">AMP-binding enzyme family protein</fullName>
    </submittedName>
</protein>
<gene>
    <name evidence="2" type="ORF">TVAG_320050</name>
</gene>
<dbReference type="Pfam" id="PF00501">
    <property type="entry name" value="AMP-binding"/>
    <property type="match status" value="1"/>
</dbReference>
<dbReference type="EMBL" id="DS113231">
    <property type="protein sequence ID" value="EAY17410.1"/>
    <property type="molecule type" value="Genomic_DNA"/>
</dbReference>
<feature type="domain" description="AMP-dependent synthetase/ligase" evidence="1">
    <location>
        <begin position="73"/>
        <end position="470"/>
    </location>
</feature>
<dbReference type="OMA" id="ISMMDEG"/>
<accession>A2DQF3</accession>
<dbReference type="AlphaFoldDB" id="A2DQF3"/>
<dbReference type="SUPFAM" id="SSF56801">
    <property type="entry name" value="Acetyl-CoA synthetase-like"/>
    <property type="match status" value="1"/>
</dbReference>
<dbReference type="VEuPathDB" id="TrichDB:TVAGG3_1009910"/>
<dbReference type="OrthoDB" id="1700726at2759"/>
<dbReference type="PANTHER" id="PTHR43272">
    <property type="entry name" value="LONG-CHAIN-FATTY-ACID--COA LIGASE"/>
    <property type="match status" value="1"/>
</dbReference>
<dbReference type="SMR" id="A2DQF3"/>
<dbReference type="VEuPathDB" id="TrichDB:TVAG_320050"/>
<dbReference type="KEGG" id="tva:4775427"/>
<dbReference type="GO" id="GO:0004467">
    <property type="term" value="F:long-chain fatty acid-CoA ligase activity"/>
    <property type="evidence" value="ECO:0000318"/>
    <property type="project" value="GO_Central"/>
</dbReference>
<evidence type="ECO:0000313" key="2">
    <source>
        <dbReference type="EMBL" id="EAY17410.1"/>
    </source>
</evidence>
<proteinExistence type="predicted"/>
<dbReference type="GO" id="GO:0016020">
    <property type="term" value="C:membrane"/>
    <property type="evidence" value="ECO:0000318"/>
    <property type="project" value="GO_Central"/>
</dbReference>
<dbReference type="GO" id="GO:0005783">
    <property type="term" value="C:endoplasmic reticulum"/>
    <property type="evidence" value="ECO:0000318"/>
    <property type="project" value="GO_Central"/>
</dbReference>
<dbReference type="InterPro" id="IPR020845">
    <property type="entry name" value="AMP-binding_CS"/>
</dbReference>
<dbReference type="PROSITE" id="PS00455">
    <property type="entry name" value="AMP_BINDING"/>
    <property type="match status" value="1"/>
</dbReference>
<dbReference type="InterPro" id="IPR000873">
    <property type="entry name" value="AMP-dep_synth/lig_dom"/>
</dbReference>
<dbReference type="InterPro" id="IPR042099">
    <property type="entry name" value="ANL_N_sf"/>
</dbReference>